<dbReference type="Gene3D" id="3.40.50.1000">
    <property type="entry name" value="HAD superfamily/HAD-like"/>
    <property type="match status" value="1"/>
</dbReference>
<keyword evidence="10" id="KW-1185">Reference proteome</keyword>
<name>A0ABD3EWU4_9STRA</name>
<evidence type="ECO:0000313" key="10">
    <source>
        <dbReference type="Proteomes" id="UP001632037"/>
    </source>
</evidence>
<keyword evidence="5" id="KW-0547">Nucleotide-binding</keyword>
<protein>
    <recommendedName>
        <fullName evidence="3">5'-nucleotidase</fullName>
        <ecNumber evidence="3">3.1.3.5</ecNumber>
    </recommendedName>
</protein>
<dbReference type="GO" id="GO:0046872">
    <property type="term" value="F:metal ion binding"/>
    <property type="evidence" value="ECO:0007669"/>
    <property type="project" value="UniProtKB-KW"/>
</dbReference>
<dbReference type="InterPro" id="IPR023214">
    <property type="entry name" value="HAD_sf"/>
</dbReference>
<evidence type="ECO:0000256" key="4">
    <source>
        <dbReference type="ARBA" id="ARBA00022723"/>
    </source>
</evidence>
<dbReference type="GO" id="GO:0008253">
    <property type="term" value="F:5'-nucleotidase activity"/>
    <property type="evidence" value="ECO:0007669"/>
    <property type="project" value="UniProtKB-EC"/>
</dbReference>
<dbReference type="EMBL" id="JBIMZQ010000049">
    <property type="protein sequence ID" value="KAL3658997.1"/>
    <property type="molecule type" value="Genomic_DNA"/>
</dbReference>
<keyword evidence="7" id="KW-0460">Magnesium</keyword>
<dbReference type="PANTHER" id="PTHR13045:SF0">
    <property type="entry name" value="7-METHYLGUANOSINE PHOSPHATE-SPECIFIC 5'-NUCLEOTIDASE"/>
    <property type="match status" value="1"/>
</dbReference>
<reference evidence="9 10" key="1">
    <citation type="submission" date="2024-09" db="EMBL/GenBank/DDBJ databases">
        <title>Genome sequencing and assembly of Phytophthora oleae, isolate VK10A, causative agent of rot of olive drupes.</title>
        <authorList>
            <person name="Conti Taguali S."/>
            <person name="Riolo M."/>
            <person name="La Spada F."/>
            <person name="Cacciola S.O."/>
            <person name="Dionisio G."/>
        </authorList>
    </citation>
    <scope>NUCLEOTIDE SEQUENCE [LARGE SCALE GENOMIC DNA]</scope>
    <source>
        <strain evidence="9 10">VK10A</strain>
    </source>
</reference>
<keyword evidence="4" id="KW-0479">Metal-binding</keyword>
<evidence type="ECO:0000256" key="5">
    <source>
        <dbReference type="ARBA" id="ARBA00022741"/>
    </source>
</evidence>
<dbReference type="GO" id="GO:0009117">
    <property type="term" value="P:nucleotide metabolic process"/>
    <property type="evidence" value="ECO:0007669"/>
    <property type="project" value="UniProtKB-KW"/>
</dbReference>
<dbReference type="InterPro" id="IPR006434">
    <property type="entry name" value="Pyrimidine_nucleotidase_eu"/>
</dbReference>
<organism evidence="9 10">
    <name type="scientific">Phytophthora oleae</name>
    <dbReference type="NCBI Taxonomy" id="2107226"/>
    <lineage>
        <taxon>Eukaryota</taxon>
        <taxon>Sar</taxon>
        <taxon>Stramenopiles</taxon>
        <taxon>Oomycota</taxon>
        <taxon>Peronosporomycetes</taxon>
        <taxon>Peronosporales</taxon>
        <taxon>Peronosporaceae</taxon>
        <taxon>Phytophthora</taxon>
    </lineage>
</organism>
<evidence type="ECO:0000313" key="9">
    <source>
        <dbReference type="EMBL" id="KAL3658997.1"/>
    </source>
</evidence>
<comment type="caution">
    <text evidence="9">The sequence shown here is derived from an EMBL/GenBank/DDBJ whole genome shotgun (WGS) entry which is preliminary data.</text>
</comment>
<accession>A0ABD3EWU4</accession>
<comment type="similarity">
    <text evidence="2">Belongs to the pyrimidine 5'-nucleotidase family.</text>
</comment>
<dbReference type="PANTHER" id="PTHR13045">
    <property type="entry name" value="5'-NUCLEOTIDASE"/>
    <property type="match status" value="1"/>
</dbReference>
<evidence type="ECO:0000256" key="7">
    <source>
        <dbReference type="ARBA" id="ARBA00022842"/>
    </source>
</evidence>
<gene>
    <name evidence="9" type="ORF">V7S43_015882</name>
</gene>
<dbReference type="EC" id="3.1.3.5" evidence="3"/>
<evidence type="ECO:0000256" key="6">
    <source>
        <dbReference type="ARBA" id="ARBA00022801"/>
    </source>
</evidence>
<keyword evidence="8" id="KW-0546">Nucleotide metabolism</keyword>
<dbReference type="Proteomes" id="UP001632037">
    <property type="component" value="Unassembled WGS sequence"/>
</dbReference>
<evidence type="ECO:0000256" key="1">
    <source>
        <dbReference type="ARBA" id="ARBA00000815"/>
    </source>
</evidence>
<dbReference type="Pfam" id="PF05822">
    <property type="entry name" value="UMPH-1"/>
    <property type="match status" value="1"/>
</dbReference>
<dbReference type="AlphaFoldDB" id="A0ABD3EWU4"/>
<dbReference type="InterPro" id="IPR036412">
    <property type="entry name" value="HAD-like_sf"/>
</dbReference>
<comment type="catalytic activity">
    <reaction evidence="1">
        <text>a ribonucleoside 5'-phosphate + H2O = a ribonucleoside + phosphate</text>
        <dbReference type="Rhea" id="RHEA:12484"/>
        <dbReference type="ChEBI" id="CHEBI:15377"/>
        <dbReference type="ChEBI" id="CHEBI:18254"/>
        <dbReference type="ChEBI" id="CHEBI:43474"/>
        <dbReference type="ChEBI" id="CHEBI:58043"/>
        <dbReference type="EC" id="3.1.3.5"/>
    </reaction>
</comment>
<dbReference type="GO" id="GO:0000166">
    <property type="term" value="F:nucleotide binding"/>
    <property type="evidence" value="ECO:0007669"/>
    <property type="project" value="UniProtKB-KW"/>
</dbReference>
<keyword evidence="6" id="KW-0378">Hydrolase</keyword>
<evidence type="ECO:0000256" key="8">
    <source>
        <dbReference type="ARBA" id="ARBA00023080"/>
    </source>
</evidence>
<evidence type="ECO:0000256" key="2">
    <source>
        <dbReference type="ARBA" id="ARBA00008389"/>
    </source>
</evidence>
<sequence>MEKWWESINALLVESMVTKGQVKRAVDSSQLAFRPRFHSEMKLLRDHQLLTLVFSAGLYDVIHWTLDREAAASDNVHVVSNVMKFDAEEIIEGFCGDIIHPMNKTARVLIDSPFWSHHQRRNVLLLGDSRGDVHMADGLEVEEIICIGFLNVHVEDSLDKYIDLYDVVLTNDASLSPVENRLQQIVKGAKNEGSF</sequence>
<evidence type="ECO:0000256" key="3">
    <source>
        <dbReference type="ARBA" id="ARBA00012643"/>
    </source>
</evidence>
<dbReference type="SUPFAM" id="SSF56784">
    <property type="entry name" value="HAD-like"/>
    <property type="match status" value="1"/>
</dbReference>
<proteinExistence type="inferred from homology"/>